<reference evidence="9 10" key="1">
    <citation type="submission" date="2017-03" db="EMBL/GenBank/DDBJ databases">
        <title>Genomic insights into Mycobacterium simiae human colonization.</title>
        <authorList>
            <person name="Steffani J.L."/>
            <person name="Brunck M.E."/>
            <person name="Cruz E."/>
            <person name="Montiel R."/>
            <person name="Barona F."/>
        </authorList>
    </citation>
    <scope>NUCLEOTIDE SEQUENCE [LARGE SCALE GENOMIC DNA]</scope>
    <source>
        <strain evidence="9 10">MsiGto</strain>
    </source>
</reference>
<sequence length="458" mass="48163">MVTQCHTTTAPRDVRRARQVTVAALIGTTLEWYDFFIFGTAAALVFNKQFFVSSDPIVGVLASFATLAVGFGARPIGGLIFGRLGDRIGRRTTVLITIGLIGLVTGAIGVLPNYSSVGVWAPVALVALRLTQGLALGGEWSGAVVMTGEHAPSHRRALYTAIPLIGSPFGTLLSSGAFLAVSALPGESFNTWGWRLPFLAAFPMLLIALYLRWKLDESPDFLALLESRSVEKSPVSTVLRSMYRQLLAGAAASLIGMGGFYLVTTFVISYGTRVLHLSRSLLLLATLFGAVAESGVLIAAGYLALRYGVYRVAAVGGMLSMLVAWPVFLAIDSRQPVVVVIAIVVAIIALNIAYGVCGTLMASLFPAPLRYTGVALASNTAATFSGAVPLLATYFLTLSGDQSWPSAALFAVMGAITTVGALRARSLAADSHAPTQYVPLVTAGERQSFEHVADAATS</sequence>
<feature type="transmembrane region" description="Helical" evidence="7">
    <location>
        <begin position="312"/>
        <end position="331"/>
    </location>
</feature>
<evidence type="ECO:0000256" key="3">
    <source>
        <dbReference type="ARBA" id="ARBA00022475"/>
    </source>
</evidence>
<dbReference type="Proteomes" id="UP000193040">
    <property type="component" value="Unassembled WGS sequence"/>
</dbReference>
<dbReference type="GO" id="GO:0022857">
    <property type="term" value="F:transmembrane transporter activity"/>
    <property type="evidence" value="ECO:0007669"/>
    <property type="project" value="InterPro"/>
</dbReference>
<feature type="transmembrane region" description="Helical" evidence="7">
    <location>
        <begin position="282"/>
        <end position="305"/>
    </location>
</feature>
<dbReference type="GO" id="GO:0005886">
    <property type="term" value="C:plasma membrane"/>
    <property type="evidence" value="ECO:0007669"/>
    <property type="project" value="UniProtKB-SubCell"/>
</dbReference>
<dbReference type="SUPFAM" id="SSF103473">
    <property type="entry name" value="MFS general substrate transporter"/>
    <property type="match status" value="1"/>
</dbReference>
<evidence type="ECO:0000259" key="8">
    <source>
        <dbReference type="PROSITE" id="PS50850"/>
    </source>
</evidence>
<proteinExistence type="predicted"/>
<evidence type="ECO:0000313" key="9">
    <source>
        <dbReference type="EMBL" id="ORJ63986.1"/>
    </source>
</evidence>
<evidence type="ECO:0000256" key="2">
    <source>
        <dbReference type="ARBA" id="ARBA00022448"/>
    </source>
</evidence>
<dbReference type="InterPro" id="IPR011701">
    <property type="entry name" value="MFS"/>
</dbReference>
<dbReference type="EMBL" id="MZZM01000005">
    <property type="protein sequence ID" value="ORJ63986.1"/>
    <property type="molecule type" value="Genomic_DNA"/>
</dbReference>
<evidence type="ECO:0000256" key="7">
    <source>
        <dbReference type="SAM" id="Phobius"/>
    </source>
</evidence>
<evidence type="ECO:0000256" key="5">
    <source>
        <dbReference type="ARBA" id="ARBA00022989"/>
    </source>
</evidence>
<feature type="transmembrane region" description="Helical" evidence="7">
    <location>
        <begin position="374"/>
        <end position="397"/>
    </location>
</feature>
<gene>
    <name evidence="9" type="ORF">B5M45_01795</name>
</gene>
<dbReference type="PANTHER" id="PTHR43045:SF1">
    <property type="entry name" value="SHIKIMATE TRANSPORTER"/>
    <property type="match status" value="1"/>
</dbReference>
<keyword evidence="5 7" id="KW-1133">Transmembrane helix</keyword>
<dbReference type="Gene3D" id="1.20.1250.20">
    <property type="entry name" value="MFS general substrate transporter like domains"/>
    <property type="match status" value="2"/>
</dbReference>
<feature type="transmembrane region" description="Helical" evidence="7">
    <location>
        <begin position="246"/>
        <end position="270"/>
    </location>
</feature>
<dbReference type="PANTHER" id="PTHR43045">
    <property type="entry name" value="SHIKIMATE TRANSPORTER"/>
    <property type="match status" value="1"/>
</dbReference>
<name>A0A1X0YFV7_MYCSI</name>
<feature type="transmembrane region" description="Helical" evidence="7">
    <location>
        <begin position="93"/>
        <end position="111"/>
    </location>
</feature>
<feature type="domain" description="Major facilitator superfamily (MFS) profile" evidence="8">
    <location>
        <begin position="20"/>
        <end position="432"/>
    </location>
</feature>
<accession>A0A1X0YFV7</accession>
<feature type="transmembrane region" description="Helical" evidence="7">
    <location>
        <begin position="403"/>
        <end position="422"/>
    </location>
</feature>
<keyword evidence="3" id="KW-1003">Cell membrane</keyword>
<evidence type="ECO:0000256" key="4">
    <source>
        <dbReference type="ARBA" id="ARBA00022692"/>
    </source>
</evidence>
<dbReference type="PROSITE" id="PS50850">
    <property type="entry name" value="MFS"/>
    <property type="match status" value="1"/>
</dbReference>
<feature type="transmembrane region" description="Helical" evidence="7">
    <location>
        <begin position="20"/>
        <end position="45"/>
    </location>
</feature>
<feature type="transmembrane region" description="Helical" evidence="7">
    <location>
        <begin position="157"/>
        <end position="180"/>
    </location>
</feature>
<keyword evidence="2" id="KW-0813">Transport</keyword>
<dbReference type="AlphaFoldDB" id="A0A1X0YFV7"/>
<dbReference type="InterPro" id="IPR020846">
    <property type="entry name" value="MFS_dom"/>
</dbReference>
<comment type="subcellular location">
    <subcellularLocation>
        <location evidence="1">Cell membrane</location>
        <topology evidence="1">Multi-pass membrane protein</topology>
    </subcellularLocation>
</comment>
<keyword evidence="4 7" id="KW-0812">Transmembrane</keyword>
<comment type="caution">
    <text evidence="9">The sequence shown here is derived from an EMBL/GenBank/DDBJ whole genome shotgun (WGS) entry which is preliminary data.</text>
</comment>
<organism evidence="9 10">
    <name type="scientific">Mycobacterium simiae</name>
    <name type="common">Mycobacterium habana</name>
    <dbReference type="NCBI Taxonomy" id="1784"/>
    <lineage>
        <taxon>Bacteria</taxon>
        <taxon>Bacillati</taxon>
        <taxon>Actinomycetota</taxon>
        <taxon>Actinomycetes</taxon>
        <taxon>Mycobacteriales</taxon>
        <taxon>Mycobacteriaceae</taxon>
        <taxon>Mycobacterium</taxon>
        <taxon>Mycobacterium simiae complex</taxon>
    </lineage>
</organism>
<feature type="transmembrane region" description="Helical" evidence="7">
    <location>
        <begin position="192"/>
        <end position="211"/>
    </location>
</feature>
<feature type="transmembrane region" description="Helical" evidence="7">
    <location>
        <begin position="57"/>
        <end position="81"/>
    </location>
</feature>
<evidence type="ECO:0000313" key="10">
    <source>
        <dbReference type="Proteomes" id="UP000193040"/>
    </source>
</evidence>
<keyword evidence="6 7" id="KW-0472">Membrane</keyword>
<keyword evidence="10" id="KW-1185">Reference proteome</keyword>
<dbReference type="InterPro" id="IPR036259">
    <property type="entry name" value="MFS_trans_sf"/>
</dbReference>
<protein>
    <submittedName>
        <fullName evidence="9">MFS transporter</fullName>
    </submittedName>
</protein>
<dbReference type="Pfam" id="PF07690">
    <property type="entry name" value="MFS_1"/>
    <property type="match status" value="1"/>
</dbReference>
<feature type="transmembrane region" description="Helical" evidence="7">
    <location>
        <begin position="337"/>
        <end position="362"/>
    </location>
</feature>
<evidence type="ECO:0000256" key="1">
    <source>
        <dbReference type="ARBA" id="ARBA00004651"/>
    </source>
</evidence>
<feature type="transmembrane region" description="Helical" evidence="7">
    <location>
        <begin position="117"/>
        <end position="136"/>
    </location>
</feature>
<evidence type="ECO:0000256" key="6">
    <source>
        <dbReference type="ARBA" id="ARBA00023136"/>
    </source>
</evidence>